<evidence type="ECO:0000313" key="3">
    <source>
        <dbReference type="WBParaSite" id="SSLN_0001658101-mRNA-1"/>
    </source>
</evidence>
<accession>A0A183THM8</accession>
<reference evidence="3" key="1">
    <citation type="submission" date="2016-06" db="UniProtKB">
        <authorList>
            <consortium name="WormBaseParasite"/>
        </authorList>
    </citation>
    <scope>IDENTIFICATION</scope>
</reference>
<name>A0A183THM8_SCHSO</name>
<dbReference type="Proteomes" id="UP000275846">
    <property type="component" value="Unassembled WGS sequence"/>
</dbReference>
<dbReference type="AlphaFoldDB" id="A0A183THM8"/>
<sequence length="319" mass="34740">MMAITSDMLLQGLQRWLEYVDSPLVRVYGAKVWEPKGQVQSTCGGSSAVAAQGDARHDGSSQHPPFAYPFADLGFQSGLRPPSPPTEHIVGACQVARAEETPLRSCCECPFEHSMTIPTPVRTVSLLRMAAGLTFDVPVARHRAAAAVAASPEGETFIIGSYTAEASTRLDIAMLPSLSSEDPDRCAPTEVDMTLCTPGSPKRTIIAPLEEMGEWEQEGWRPYDDFDFSDVVMTPGVRKRHAKRVMQAANVRQEVSEVEVCLSYAQCEVCPRIHTRENRASAEDASVLAACLAPNMLLHSPGNRMRGRNGTPELAAWQT</sequence>
<dbReference type="OrthoDB" id="6285179at2759"/>
<evidence type="ECO:0000313" key="1">
    <source>
        <dbReference type="EMBL" id="VDM02362.1"/>
    </source>
</evidence>
<evidence type="ECO:0000313" key="2">
    <source>
        <dbReference type="Proteomes" id="UP000275846"/>
    </source>
</evidence>
<gene>
    <name evidence="1" type="ORF">SSLN_LOCUS15976</name>
</gene>
<reference evidence="1 2" key="2">
    <citation type="submission" date="2018-11" db="EMBL/GenBank/DDBJ databases">
        <authorList>
            <consortium name="Pathogen Informatics"/>
        </authorList>
    </citation>
    <scope>NUCLEOTIDE SEQUENCE [LARGE SCALE GENOMIC DNA]</scope>
    <source>
        <strain evidence="1 2">NST_G2</strain>
    </source>
</reference>
<keyword evidence="2" id="KW-1185">Reference proteome</keyword>
<dbReference type="EMBL" id="UYSU01040515">
    <property type="protein sequence ID" value="VDM02362.1"/>
    <property type="molecule type" value="Genomic_DNA"/>
</dbReference>
<organism evidence="3">
    <name type="scientific">Schistocephalus solidus</name>
    <name type="common">Tapeworm</name>
    <dbReference type="NCBI Taxonomy" id="70667"/>
    <lineage>
        <taxon>Eukaryota</taxon>
        <taxon>Metazoa</taxon>
        <taxon>Spiralia</taxon>
        <taxon>Lophotrochozoa</taxon>
        <taxon>Platyhelminthes</taxon>
        <taxon>Cestoda</taxon>
        <taxon>Eucestoda</taxon>
        <taxon>Diphyllobothriidea</taxon>
        <taxon>Diphyllobothriidae</taxon>
        <taxon>Schistocephalus</taxon>
    </lineage>
</organism>
<proteinExistence type="predicted"/>
<dbReference type="WBParaSite" id="SSLN_0001658101-mRNA-1">
    <property type="protein sequence ID" value="SSLN_0001658101-mRNA-1"/>
    <property type="gene ID" value="SSLN_0001658101"/>
</dbReference>
<protein>
    <submittedName>
        <fullName evidence="1 3">Uncharacterized protein</fullName>
    </submittedName>
</protein>